<comment type="subcellular location">
    <subcellularLocation>
        <location evidence="1">Cell inner membrane</location>
        <topology evidence="1">Multi-pass membrane protein</topology>
    </subcellularLocation>
</comment>
<evidence type="ECO:0000259" key="13">
    <source>
        <dbReference type="PROSITE" id="PS51104"/>
    </source>
</evidence>
<evidence type="ECO:0000256" key="10">
    <source>
        <dbReference type="ARBA" id="ARBA00023136"/>
    </source>
</evidence>
<feature type="domain" description="PTS EIIB type-2" evidence="12">
    <location>
        <begin position="2"/>
        <end position="99"/>
    </location>
</feature>
<dbReference type="STRING" id="29563.SAMN02983006_00861"/>
<dbReference type="SUPFAM" id="SSF52794">
    <property type="entry name" value="PTS system IIB component-like"/>
    <property type="match status" value="1"/>
</dbReference>
<dbReference type="InterPro" id="IPR050864">
    <property type="entry name" value="Bacterial_PTS_Sugar_Transport"/>
</dbReference>
<evidence type="ECO:0000256" key="2">
    <source>
        <dbReference type="ARBA" id="ARBA00022448"/>
    </source>
</evidence>
<gene>
    <name evidence="14" type="ORF">SAMN02983006_00861</name>
</gene>
<dbReference type="InterPro" id="IPR003353">
    <property type="entry name" value="PTS_IIB_fruc"/>
</dbReference>
<evidence type="ECO:0000256" key="11">
    <source>
        <dbReference type="SAM" id="Phobius"/>
    </source>
</evidence>
<dbReference type="Gene3D" id="3.40.50.2300">
    <property type="match status" value="1"/>
</dbReference>
<dbReference type="InterPro" id="IPR013011">
    <property type="entry name" value="PTS_EIIB_2"/>
</dbReference>
<keyword evidence="6" id="KW-0808">Transferase</keyword>
<proteinExistence type="predicted"/>
<dbReference type="NCBIfam" id="TIGR01427">
    <property type="entry name" value="PTS_IIC_fructo"/>
    <property type="match status" value="1"/>
</dbReference>
<dbReference type="PANTHER" id="PTHR30505">
    <property type="entry name" value="FRUCTOSE-LIKE PERMEASE"/>
    <property type="match status" value="1"/>
</dbReference>
<feature type="transmembrane region" description="Helical" evidence="11">
    <location>
        <begin position="175"/>
        <end position="196"/>
    </location>
</feature>
<accession>A0A1I4GSV7</accession>
<dbReference type="Proteomes" id="UP000199006">
    <property type="component" value="Unassembled WGS sequence"/>
</dbReference>
<keyword evidence="10 11" id="KW-0472">Membrane</keyword>
<dbReference type="NCBIfam" id="TIGR00829">
    <property type="entry name" value="FRU"/>
    <property type="match status" value="1"/>
</dbReference>
<evidence type="ECO:0000256" key="4">
    <source>
        <dbReference type="ARBA" id="ARBA00022553"/>
    </source>
</evidence>
<keyword evidence="4" id="KW-0597">Phosphoprotein</keyword>
<dbReference type="InterPro" id="IPR036095">
    <property type="entry name" value="PTS_EIIB-like_sf"/>
</dbReference>
<protein>
    <submittedName>
        <fullName evidence="14">PTS system D-fructose-specific IIB component (F1P-forming), Frc family /PTS system D-fructose-specific IIC component (F1P-forming), Frc family</fullName>
    </submittedName>
</protein>
<evidence type="ECO:0000259" key="12">
    <source>
        <dbReference type="PROSITE" id="PS51099"/>
    </source>
</evidence>
<dbReference type="GO" id="GO:0090563">
    <property type="term" value="F:protein-phosphocysteine-sugar phosphotransferase activity"/>
    <property type="evidence" value="ECO:0007669"/>
    <property type="project" value="TreeGrafter"/>
</dbReference>
<dbReference type="InterPro" id="IPR013014">
    <property type="entry name" value="PTS_EIIC_2"/>
</dbReference>
<keyword evidence="9 11" id="KW-1133">Transmembrane helix</keyword>
<keyword evidence="2" id="KW-0813">Transport</keyword>
<feature type="transmembrane region" description="Helical" evidence="11">
    <location>
        <begin position="291"/>
        <end position="311"/>
    </location>
</feature>
<feature type="transmembrane region" description="Helical" evidence="11">
    <location>
        <begin position="331"/>
        <end position="353"/>
    </location>
</feature>
<dbReference type="PROSITE" id="PS51099">
    <property type="entry name" value="PTS_EIIB_TYPE_2"/>
    <property type="match status" value="1"/>
</dbReference>
<evidence type="ECO:0000256" key="8">
    <source>
        <dbReference type="ARBA" id="ARBA00022692"/>
    </source>
</evidence>
<evidence type="ECO:0000256" key="3">
    <source>
        <dbReference type="ARBA" id="ARBA00022475"/>
    </source>
</evidence>
<evidence type="ECO:0000256" key="1">
    <source>
        <dbReference type="ARBA" id="ARBA00004429"/>
    </source>
</evidence>
<name>A0A1I4GSV7_9FIRM</name>
<dbReference type="GO" id="GO:0005351">
    <property type="term" value="F:carbohydrate:proton symporter activity"/>
    <property type="evidence" value="ECO:0007669"/>
    <property type="project" value="InterPro"/>
</dbReference>
<dbReference type="GO" id="GO:0022877">
    <property type="term" value="F:protein-N(PI)-phosphohistidine-fructose phosphotransferase system transporter activity"/>
    <property type="evidence" value="ECO:0007669"/>
    <property type="project" value="InterPro"/>
</dbReference>
<keyword evidence="15" id="KW-1185">Reference proteome</keyword>
<reference evidence="14 15" key="1">
    <citation type="submission" date="2016-10" db="EMBL/GenBank/DDBJ databases">
        <authorList>
            <person name="de Groot N.N."/>
        </authorList>
    </citation>
    <scope>NUCLEOTIDE SEQUENCE [LARGE SCALE GENOMIC DNA]</scope>
    <source>
        <strain evidence="14 15">ATCC 51327</strain>
    </source>
</reference>
<keyword evidence="3" id="KW-1003">Cell membrane</keyword>
<dbReference type="FunFam" id="3.40.50.2300:FF:000014">
    <property type="entry name" value="PTS system fructose-like transporter subunit IIB"/>
    <property type="match status" value="1"/>
</dbReference>
<keyword evidence="8 11" id="KW-0812">Transmembrane</keyword>
<evidence type="ECO:0000256" key="6">
    <source>
        <dbReference type="ARBA" id="ARBA00022679"/>
    </source>
</evidence>
<keyword evidence="7" id="KW-0598">Phosphotransferase system</keyword>
<sequence length="461" mass="48599">MKKIVAVTGCPTGIAHTYMAQESLQEAAKKLEVEIKVETNGASGVENRLTAAEIEAAEGVIVAADVDVNLDRFNGKAVIDTSVQDGIHRPEELIEQILAGEAEIRQGVKQSQPEKAANASIGRQIYKHLMNGVSKMLPFVVGGGILIAVSFLWGIHSADPNSDQYNAIAAMLNQLGGTAFGLMVPILAGYIAFSIADKAGLAAGFVGGVVARDTGAGYLGGILIGFFAGYLMAYCKKLMANFPKQLEGLKSIFLLPLIGIFISGTLMYLLGAPVSAANQALKAQLEAIQTANPIILGIVIGCMSAFDMGGPVNKAAYITGTMLLGEGNYEFMAGVSAACITPPLLTALATTIFRKEFTEEEKANGLVNYILGSTHITEGAIPFAAQNPLVVIPILMIGSSISAVLTYMLQIEVPAPHGGFLILPLVNKPFLWVGTILLGSLVGALLYGFYRKHSNRKLTAK</sequence>
<feature type="transmembrane region" description="Helical" evidence="11">
    <location>
        <begin position="389"/>
        <end position="409"/>
    </location>
</feature>
<evidence type="ECO:0000256" key="5">
    <source>
        <dbReference type="ARBA" id="ARBA00022597"/>
    </source>
</evidence>
<dbReference type="Pfam" id="PF02378">
    <property type="entry name" value="PTS_EIIC"/>
    <property type="match status" value="1"/>
</dbReference>
<feature type="domain" description="PTS EIIC type-2" evidence="13">
    <location>
        <begin position="125"/>
        <end position="460"/>
    </location>
</feature>
<dbReference type="OrthoDB" id="9782569at2"/>
<feature type="transmembrane region" description="Helical" evidence="11">
    <location>
        <begin position="216"/>
        <end position="233"/>
    </location>
</feature>
<evidence type="ECO:0000313" key="15">
    <source>
        <dbReference type="Proteomes" id="UP000199006"/>
    </source>
</evidence>
<dbReference type="RefSeq" id="WP_089860225.1">
    <property type="nucleotide sequence ID" value="NZ_FOTI01000008.1"/>
</dbReference>
<feature type="transmembrane region" description="Helical" evidence="11">
    <location>
        <begin position="136"/>
        <end position="155"/>
    </location>
</feature>
<dbReference type="GO" id="GO:0005886">
    <property type="term" value="C:plasma membrane"/>
    <property type="evidence" value="ECO:0007669"/>
    <property type="project" value="UniProtKB-SubCell"/>
</dbReference>
<feature type="transmembrane region" description="Helical" evidence="11">
    <location>
        <begin position="253"/>
        <end position="270"/>
    </location>
</feature>
<dbReference type="CDD" id="cd05569">
    <property type="entry name" value="PTS_IIB_fructose"/>
    <property type="match status" value="1"/>
</dbReference>
<keyword evidence="5" id="KW-0762">Sugar transport</keyword>
<dbReference type="PROSITE" id="PS51104">
    <property type="entry name" value="PTS_EIIC_TYPE_2"/>
    <property type="match status" value="1"/>
</dbReference>
<dbReference type="AlphaFoldDB" id="A0A1I4GSV7"/>
<evidence type="ECO:0000256" key="7">
    <source>
        <dbReference type="ARBA" id="ARBA00022683"/>
    </source>
</evidence>
<evidence type="ECO:0000313" key="14">
    <source>
        <dbReference type="EMBL" id="SFL33162.1"/>
    </source>
</evidence>
<dbReference type="EMBL" id="FOTI01000008">
    <property type="protein sequence ID" value="SFL33162.1"/>
    <property type="molecule type" value="Genomic_DNA"/>
</dbReference>
<dbReference type="Pfam" id="PF02302">
    <property type="entry name" value="PTS_IIB"/>
    <property type="match status" value="1"/>
</dbReference>
<dbReference type="InterPro" id="IPR003352">
    <property type="entry name" value="PTS_EIIC"/>
</dbReference>
<feature type="transmembrane region" description="Helical" evidence="11">
    <location>
        <begin position="429"/>
        <end position="450"/>
    </location>
</feature>
<organism evidence="14 15">
    <name type="scientific">Halanaerobium salsuginis</name>
    <dbReference type="NCBI Taxonomy" id="29563"/>
    <lineage>
        <taxon>Bacteria</taxon>
        <taxon>Bacillati</taxon>
        <taxon>Bacillota</taxon>
        <taxon>Clostridia</taxon>
        <taxon>Halanaerobiales</taxon>
        <taxon>Halanaerobiaceae</taxon>
        <taxon>Halanaerobium</taxon>
    </lineage>
</organism>
<dbReference type="GO" id="GO:0009401">
    <property type="term" value="P:phosphoenolpyruvate-dependent sugar phosphotransferase system"/>
    <property type="evidence" value="ECO:0007669"/>
    <property type="project" value="UniProtKB-KW"/>
</dbReference>
<dbReference type="InterPro" id="IPR006327">
    <property type="entry name" value="PTS_IIC_fruc"/>
</dbReference>
<dbReference type="InterPro" id="IPR003501">
    <property type="entry name" value="PTS_EIIB_2/3"/>
</dbReference>
<dbReference type="PANTHER" id="PTHR30505:SF28">
    <property type="entry name" value="PTS SYSTEM 2-O-ALPHA-MANNOSYL-D-GLYCERATE-SPECIFIC EIIABC COMPONENT"/>
    <property type="match status" value="1"/>
</dbReference>
<evidence type="ECO:0000256" key="9">
    <source>
        <dbReference type="ARBA" id="ARBA00022989"/>
    </source>
</evidence>